<reference evidence="1 2" key="1">
    <citation type="submission" date="2022-06" db="EMBL/GenBank/DDBJ databases">
        <title>Whole genome sequence of Streptomyces griseoincarnatus RB7AG.</title>
        <authorList>
            <person name="Ray L."/>
            <person name="Behera S."/>
            <person name="Panda A.N."/>
        </authorList>
    </citation>
    <scope>NUCLEOTIDE SEQUENCE [LARGE SCALE GENOMIC DNA]</scope>
    <source>
        <strain evidence="1 2">RB7AG</strain>
    </source>
</reference>
<gene>
    <name evidence="1" type="ORF">NC658_16825</name>
</gene>
<dbReference type="EMBL" id="JAMQBH010000007">
    <property type="protein sequence ID" value="MCM2514918.1"/>
    <property type="molecule type" value="Genomic_DNA"/>
</dbReference>
<organism evidence="1 2">
    <name type="scientific">Streptomyces griseoincarnatus</name>
    <dbReference type="NCBI Taxonomy" id="29305"/>
    <lineage>
        <taxon>Bacteria</taxon>
        <taxon>Bacillati</taxon>
        <taxon>Actinomycetota</taxon>
        <taxon>Actinomycetes</taxon>
        <taxon>Kitasatosporales</taxon>
        <taxon>Streptomycetaceae</taxon>
        <taxon>Streptomyces</taxon>
        <taxon>Streptomyces griseoincarnatus group</taxon>
    </lineage>
</organism>
<dbReference type="RefSeq" id="WP_199205847.1">
    <property type="nucleotide sequence ID" value="NZ_JAMQBH010000007.1"/>
</dbReference>
<name>A0ABT0VU97_STRGI</name>
<keyword evidence="2" id="KW-1185">Reference proteome</keyword>
<dbReference type="Proteomes" id="UP001523263">
    <property type="component" value="Unassembled WGS sequence"/>
</dbReference>
<accession>A0ABT0VU97</accession>
<comment type="caution">
    <text evidence="1">The sequence shown here is derived from an EMBL/GenBank/DDBJ whole genome shotgun (WGS) entry which is preliminary data.</text>
</comment>
<evidence type="ECO:0000313" key="1">
    <source>
        <dbReference type="EMBL" id="MCM2514918.1"/>
    </source>
</evidence>
<evidence type="ECO:0008006" key="3">
    <source>
        <dbReference type="Google" id="ProtNLM"/>
    </source>
</evidence>
<protein>
    <recommendedName>
        <fullName evidence="3">PPM-type phosphatase domain-containing protein</fullName>
    </recommendedName>
</protein>
<evidence type="ECO:0000313" key="2">
    <source>
        <dbReference type="Proteomes" id="UP001523263"/>
    </source>
</evidence>
<sequence>MHPRRPAARLRAAPLHRRVEAPGTGLLDPVDALAARPAGTGDLEVEGLADVLVDDVRRGAHRGDDVAVPVLRAR</sequence>
<proteinExistence type="predicted"/>